<comment type="caution">
    <text evidence="6">The sequence shown here is derived from an EMBL/GenBank/DDBJ whole genome shotgun (WGS) entry which is preliminary data.</text>
</comment>
<dbReference type="SUPFAM" id="SSF46785">
    <property type="entry name" value="Winged helix' DNA-binding domain"/>
    <property type="match status" value="1"/>
</dbReference>
<dbReference type="PANTHER" id="PTHR43537">
    <property type="entry name" value="TRANSCRIPTIONAL REGULATOR, GNTR FAMILY"/>
    <property type="match status" value="1"/>
</dbReference>
<feature type="domain" description="HTH gntR-type" evidence="5">
    <location>
        <begin position="52"/>
        <end position="119"/>
    </location>
</feature>
<keyword evidence="2" id="KW-0238">DNA-binding</keyword>
<dbReference type="Proteomes" id="UP000315344">
    <property type="component" value="Unassembled WGS sequence"/>
</dbReference>
<dbReference type="InterPro" id="IPR000524">
    <property type="entry name" value="Tscrpt_reg_HTH_GntR"/>
</dbReference>
<evidence type="ECO:0000256" key="3">
    <source>
        <dbReference type="ARBA" id="ARBA00023163"/>
    </source>
</evidence>
<dbReference type="GO" id="GO:0003700">
    <property type="term" value="F:DNA-binding transcription factor activity"/>
    <property type="evidence" value="ECO:0007669"/>
    <property type="project" value="InterPro"/>
</dbReference>
<dbReference type="InterPro" id="IPR036390">
    <property type="entry name" value="WH_DNA-bd_sf"/>
</dbReference>
<dbReference type="CDD" id="cd07377">
    <property type="entry name" value="WHTH_GntR"/>
    <property type="match status" value="1"/>
</dbReference>
<evidence type="ECO:0000313" key="6">
    <source>
        <dbReference type="EMBL" id="TKW64936.1"/>
    </source>
</evidence>
<protein>
    <submittedName>
        <fullName evidence="6">GntR family transcriptional regulator</fullName>
    </submittedName>
</protein>
<dbReference type="Pfam" id="PF07729">
    <property type="entry name" value="FCD"/>
    <property type="match status" value="1"/>
</dbReference>
<dbReference type="PANTHER" id="PTHR43537:SF24">
    <property type="entry name" value="GLUCONATE OPERON TRANSCRIPTIONAL REPRESSOR"/>
    <property type="match status" value="1"/>
</dbReference>
<dbReference type="Gene3D" id="1.20.120.530">
    <property type="entry name" value="GntR ligand-binding domain-like"/>
    <property type="match status" value="1"/>
</dbReference>
<evidence type="ECO:0000256" key="1">
    <source>
        <dbReference type="ARBA" id="ARBA00023015"/>
    </source>
</evidence>
<sequence>MVPQCRNMYSKRIFLLAADAPNRKEEQPGSKGIRMNYAANREHSLASAAEARNASERAYHELRTALIEGRLPRHHKLTEAGLATDLGLSRTPVREAISRLLMEGLLERRQGRGLWCALPDTAEIQEIFELRVRLEPYAAGQAALNATNEQIFALQKSADEMSALADMVGASDEIIARIDSENARFHGLILEATQSQRISQMVRLSTNIALVTRTFRSFTAEQRRRSAAHHREIASAISARAPRWAAGIMKVHILSAAESAEPFRTTPASEAPSPRSAEEEG</sequence>
<evidence type="ECO:0000256" key="4">
    <source>
        <dbReference type="SAM" id="MobiDB-lite"/>
    </source>
</evidence>
<reference evidence="6 7" key="1">
    <citation type="journal article" date="2017" name="Nat. Commun.">
        <title>In situ click chemistry generation of cyclooxygenase-2 inhibitors.</title>
        <authorList>
            <person name="Bhardwaj A."/>
            <person name="Kaur J."/>
            <person name="Wuest M."/>
            <person name="Wuest F."/>
        </authorList>
    </citation>
    <scope>NUCLEOTIDE SEQUENCE [LARGE SCALE GENOMIC DNA]</scope>
    <source>
        <strain evidence="6">S2_012_000_R3_94</strain>
    </source>
</reference>
<dbReference type="AlphaFoldDB" id="A0A533HZL7"/>
<dbReference type="SUPFAM" id="SSF48008">
    <property type="entry name" value="GntR ligand-binding domain-like"/>
    <property type="match status" value="1"/>
</dbReference>
<dbReference type="PROSITE" id="PS50949">
    <property type="entry name" value="HTH_GNTR"/>
    <property type="match status" value="1"/>
</dbReference>
<dbReference type="Gene3D" id="1.10.10.10">
    <property type="entry name" value="Winged helix-like DNA-binding domain superfamily/Winged helix DNA-binding domain"/>
    <property type="match status" value="1"/>
</dbReference>
<evidence type="ECO:0000259" key="5">
    <source>
        <dbReference type="PROSITE" id="PS50949"/>
    </source>
</evidence>
<accession>A0A533HZL7</accession>
<dbReference type="EMBL" id="VAFL01000018">
    <property type="protein sequence ID" value="TKW64936.1"/>
    <property type="molecule type" value="Genomic_DNA"/>
</dbReference>
<feature type="region of interest" description="Disordered" evidence="4">
    <location>
        <begin position="259"/>
        <end position="281"/>
    </location>
</feature>
<proteinExistence type="predicted"/>
<gene>
    <name evidence="6" type="ORF">DI616_17035</name>
</gene>
<dbReference type="Pfam" id="PF00392">
    <property type="entry name" value="GntR"/>
    <property type="match status" value="1"/>
</dbReference>
<dbReference type="GO" id="GO:0003677">
    <property type="term" value="F:DNA binding"/>
    <property type="evidence" value="ECO:0007669"/>
    <property type="project" value="UniProtKB-KW"/>
</dbReference>
<dbReference type="SMART" id="SM00345">
    <property type="entry name" value="HTH_GNTR"/>
    <property type="match status" value="1"/>
</dbReference>
<keyword evidence="3" id="KW-0804">Transcription</keyword>
<dbReference type="InterPro" id="IPR036388">
    <property type="entry name" value="WH-like_DNA-bd_sf"/>
</dbReference>
<dbReference type="InterPro" id="IPR011711">
    <property type="entry name" value="GntR_C"/>
</dbReference>
<dbReference type="InterPro" id="IPR008920">
    <property type="entry name" value="TF_FadR/GntR_C"/>
</dbReference>
<dbReference type="SMART" id="SM00895">
    <property type="entry name" value="FCD"/>
    <property type="match status" value="1"/>
</dbReference>
<organism evidence="6 7">
    <name type="scientific">Paracoccus denitrificans</name>
    <dbReference type="NCBI Taxonomy" id="266"/>
    <lineage>
        <taxon>Bacteria</taxon>
        <taxon>Pseudomonadati</taxon>
        <taxon>Pseudomonadota</taxon>
        <taxon>Alphaproteobacteria</taxon>
        <taxon>Rhodobacterales</taxon>
        <taxon>Paracoccaceae</taxon>
        <taxon>Paracoccus</taxon>
    </lineage>
</organism>
<evidence type="ECO:0000313" key="7">
    <source>
        <dbReference type="Proteomes" id="UP000315344"/>
    </source>
</evidence>
<keyword evidence="1" id="KW-0805">Transcription regulation</keyword>
<evidence type="ECO:0000256" key="2">
    <source>
        <dbReference type="ARBA" id="ARBA00023125"/>
    </source>
</evidence>
<name>A0A533HZL7_PARDE</name>